<evidence type="ECO:0008006" key="11">
    <source>
        <dbReference type="Google" id="ProtNLM"/>
    </source>
</evidence>
<dbReference type="PANTHER" id="PTHR35093">
    <property type="entry name" value="OUTER MEMBRANE PROTEIN NMB0088-RELATED"/>
    <property type="match status" value="1"/>
</dbReference>
<evidence type="ECO:0000256" key="7">
    <source>
        <dbReference type="ARBA" id="ARBA00023237"/>
    </source>
</evidence>
<dbReference type="RefSeq" id="WP_038465226.1">
    <property type="nucleotide sequence ID" value="NZ_CP008941.1"/>
</dbReference>
<feature type="chain" id="PRO_5001717034" description="Aromatic hydrocarbon degradation protein" evidence="8">
    <location>
        <begin position="24"/>
        <end position="416"/>
    </location>
</feature>
<evidence type="ECO:0000313" key="9">
    <source>
        <dbReference type="EMBL" id="AIK96642.1"/>
    </source>
</evidence>
<evidence type="ECO:0000256" key="2">
    <source>
        <dbReference type="ARBA" id="ARBA00008163"/>
    </source>
</evidence>
<comment type="similarity">
    <text evidence="2">Belongs to the OmpP1/FadL family.</text>
</comment>
<keyword evidence="5 8" id="KW-0732">Signal</keyword>
<dbReference type="GO" id="GO:0009279">
    <property type="term" value="C:cell outer membrane"/>
    <property type="evidence" value="ECO:0007669"/>
    <property type="project" value="UniProtKB-SubCell"/>
</dbReference>
<dbReference type="InterPro" id="IPR005017">
    <property type="entry name" value="OMPP1/FadL/TodX"/>
</dbReference>
<dbReference type="Proteomes" id="UP000028926">
    <property type="component" value="Chromosome"/>
</dbReference>
<dbReference type="EMBL" id="CP008941">
    <property type="protein sequence ID" value="AIK96642.1"/>
    <property type="molecule type" value="Genomic_DNA"/>
</dbReference>
<keyword evidence="3" id="KW-1134">Transmembrane beta strand</keyword>
<evidence type="ECO:0000256" key="8">
    <source>
        <dbReference type="SAM" id="SignalP"/>
    </source>
</evidence>
<gene>
    <name evidence="9" type="ORF">ID47_07800</name>
</gene>
<evidence type="ECO:0000256" key="1">
    <source>
        <dbReference type="ARBA" id="ARBA00004571"/>
    </source>
</evidence>
<sequence>MVSKTSKVIVALSTICAGSSAMAGGYAIKLHSGLSAGMAAAGSGVSDDALAIYANPAAMIQNTTHQVAGHFTGVFGLTKFKGAAQTSTPAAFSTTGNTRNAAKKVAVPSFGVIANAHERVKVGLMVHAPFGLKFNYGNESVVRGHATRAEMTTINVVPSIALKIIDSLTFGAGLQMQYTKVDLARKAALTPLSPLYSLVSGNDWAMGWTAGLFSQVTKAWKVGLSYKSQMTANLDGQGQLGTLTGVLSSEFKAKAKVHFPHTFSLSTSYDLTNSLTAYMDVIYTKWDVVKEISISSFSPQNSQDIIPLKWKNTWFFSLGASYKINENWTFRTGYGYDKSPSRNATRVVSIPDTNKHWIAIGTTYNMGKNLAMTLSYGHEFFEKGKINLTNQGLKGSLVGKVKNRVDLVSVQFNYKF</sequence>
<dbReference type="KEGG" id="paca:ID47_07800"/>
<dbReference type="eggNOG" id="COG2067">
    <property type="taxonomic scope" value="Bacteria"/>
</dbReference>
<dbReference type="GO" id="GO:0015483">
    <property type="term" value="F:long-chain fatty acid transporting porin activity"/>
    <property type="evidence" value="ECO:0007669"/>
    <property type="project" value="TreeGrafter"/>
</dbReference>
<dbReference type="HOGENOM" id="CLU_035981_0_1_5"/>
<dbReference type="STRING" id="91604.ID47_07800"/>
<evidence type="ECO:0000256" key="4">
    <source>
        <dbReference type="ARBA" id="ARBA00022692"/>
    </source>
</evidence>
<evidence type="ECO:0000313" key="10">
    <source>
        <dbReference type="Proteomes" id="UP000028926"/>
    </source>
</evidence>
<dbReference type="PANTHER" id="PTHR35093:SF8">
    <property type="entry name" value="OUTER MEMBRANE PROTEIN NMB0088-RELATED"/>
    <property type="match status" value="1"/>
</dbReference>
<keyword evidence="7" id="KW-0998">Cell outer membrane</keyword>
<proteinExistence type="inferred from homology"/>
<accession>A0A077ATW7</accession>
<keyword evidence="6" id="KW-0472">Membrane</keyword>
<comment type="subcellular location">
    <subcellularLocation>
        <location evidence="1">Cell outer membrane</location>
        <topology evidence="1">Multi-pass membrane protein</topology>
    </subcellularLocation>
</comment>
<keyword evidence="4" id="KW-0812">Transmembrane</keyword>
<evidence type="ECO:0000256" key="3">
    <source>
        <dbReference type="ARBA" id="ARBA00022452"/>
    </source>
</evidence>
<dbReference type="OrthoDB" id="19849at2"/>
<evidence type="ECO:0000256" key="6">
    <source>
        <dbReference type="ARBA" id="ARBA00023136"/>
    </source>
</evidence>
<dbReference type="Pfam" id="PF03349">
    <property type="entry name" value="Toluene_X"/>
    <property type="match status" value="1"/>
</dbReference>
<feature type="signal peptide" evidence="8">
    <location>
        <begin position="1"/>
        <end position="23"/>
    </location>
</feature>
<dbReference type="SUPFAM" id="SSF56935">
    <property type="entry name" value="Porins"/>
    <property type="match status" value="1"/>
</dbReference>
<dbReference type="AlphaFoldDB" id="A0A077ATW7"/>
<dbReference type="Gene3D" id="2.40.160.60">
    <property type="entry name" value="Outer membrane protein transport protein (OMPP1/FadL/TodX)"/>
    <property type="match status" value="1"/>
</dbReference>
<reference evidence="9 10" key="1">
    <citation type="submission" date="2014-07" db="EMBL/GenBank/DDBJ databases">
        <title>Comparative genomic insights into amoeba endosymbionts belonging to the families of Holosporaceae and Candidatus Midichloriaceae within Rickettsiales.</title>
        <authorList>
            <person name="Wang Z."/>
            <person name="Wu M."/>
        </authorList>
    </citation>
    <scope>NUCLEOTIDE SEQUENCE [LARGE SCALE GENOMIC DNA]</scope>
    <source>
        <strain evidence="9">PRA3</strain>
    </source>
</reference>
<organism evidence="9 10">
    <name type="scientific">Candidatus Odyssella acanthamoebae</name>
    <dbReference type="NCBI Taxonomy" id="91604"/>
    <lineage>
        <taxon>Bacteria</taxon>
        <taxon>Pseudomonadati</taxon>
        <taxon>Pseudomonadota</taxon>
        <taxon>Alphaproteobacteria</taxon>
        <taxon>Holosporales</taxon>
        <taxon>Candidatus Paracaedibacteraceae</taxon>
        <taxon>Candidatus Odyssella</taxon>
    </lineage>
</organism>
<protein>
    <recommendedName>
        <fullName evidence="11">Aromatic hydrocarbon degradation protein</fullName>
    </recommendedName>
</protein>
<evidence type="ECO:0000256" key="5">
    <source>
        <dbReference type="ARBA" id="ARBA00022729"/>
    </source>
</evidence>
<keyword evidence="10" id="KW-1185">Reference proteome</keyword>
<name>A0A077ATW7_9PROT</name>